<dbReference type="PANTHER" id="PTHR31885:SF6">
    <property type="entry name" value="GH04784P"/>
    <property type="match status" value="1"/>
</dbReference>
<feature type="transmembrane region" description="Helical" evidence="6">
    <location>
        <begin position="199"/>
        <end position="220"/>
    </location>
</feature>
<dbReference type="InterPro" id="IPR012506">
    <property type="entry name" value="TMEM86B-like"/>
</dbReference>
<evidence type="ECO:0000256" key="4">
    <source>
        <dbReference type="ARBA" id="ARBA00022989"/>
    </source>
</evidence>
<dbReference type="Pfam" id="PF07947">
    <property type="entry name" value="YhhN"/>
    <property type="match status" value="1"/>
</dbReference>
<evidence type="ECO:0000256" key="3">
    <source>
        <dbReference type="ARBA" id="ARBA00022692"/>
    </source>
</evidence>
<evidence type="ECO:0000256" key="2">
    <source>
        <dbReference type="ARBA" id="ARBA00007375"/>
    </source>
</evidence>
<feature type="transmembrane region" description="Helical" evidence="6">
    <location>
        <begin position="142"/>
        <end position="160"/>
    </location>
</feature>
<dbReference type="OrthoDB" id="5651790at2"/>
<keyword evidence="4 6" id="KW-1133">Transmembrane helix</keyword>
<feature type="transmembrane region" description="Helical" evidence="6">
    <location>
        <begin position="81"/>
        <end position="102"/>
    </location>
</feature>
<dbReference type="AlphaFoldDB" id="A0A3E1YDI3"/>
<name>A0A3E1YDI3_9BACT</name>
<dbReference type="GO" id="GO:0016787">
    <property type="term" value="F:hydrolase activity"/>
    <property type="evidence" value="ECO:0007669"/>
    <property type="project" value="TreeGrafter"/>
</dbReference>
<dbReference type="GO" id="GO:0016020">
    <property type="term" value="C:membrane"/>
    <property type="evidence" value="ECO:0007669"/>
    <property type="project" value="UniProtKB-SubCell"/>
</dbReference>
<feature type="transmembrane region" description="Helical" evidence="6">
    <location>
        <begin position="167"/>
        <end position="187"/>
    </location>
</feature>
<dbReference type="EMBL" id="QPMM01000003">
    <property type="protein sequence ID" value="RFS24064.1"/>
    <property type="molecule type" value="Genomic_DNA"/>
</dbReference>
<dbReference type="PANTHER" id="PTHR31885">
    <property type="entry name" value="GH04784P"/>
    <property type="match status" value="1"/>
</dbReference>
<dbReference type="Proteomes" id="UP000260644">
    <property type="component" value="Unassembled WGS sequence"/>
</dbReference>
<reference evidence="7 8" key="1">
    <citation type="submission" date="2018-07" db="EMBL/GenBank/DDBJ databases">
        <title>Chitinophaga K2CV101002-2 sp. nov., isolated from a monsoon evergreen broad-leaved forest soil.</title>
        <authorList>
            <person name="Lv Y."/>
        </authorList>
    </citation>
    <scope>NUCLEOTIDE SEQUENCE [LARGE SCALE GENOMIC DNA]</scope>
    <source>
        <strain evidence="7 8">GDMCC 1.1288</strain>
    </source>
</reference>
<keyword evidence="8" id="KW-1185">Reference proteome</keyword>
<protein>
    <submittedName>
        <fullName evidence="7">Lysoplasmalogenase</fullName>
    </submittedName>
</protein>
<feature type="transmembrane region" description="Helical" evidence="6">
    <location>
        <begin position="114"/>
        <end position="136"/>
    </location>
</feature>
<organism evidence="7 8">
    <name type="scientific">Chitinophaga silvatica</name>
    <dbReference type="NCBI Taxonomy" id="2282649"/>
    <lineage>
        <taxon>Bacteria</taxon>
        <taxon>Pseudomonadati</taxon>
        <taxon>Bacteroidota</taxon>
        <taxon>Chitinophagia</taxon>
        <taxon>Chitinophagales</taxon>
        <taxon>Chitinophagaceae</taxon>
        <taxon>Chitinophaga</taxon>
    </lineage>
</organism>
<comment type="caution">
    <text evidence="7">The sequence shown here is derived from an EMBL/GenBank/DDBJ whole genome shotgun (WGS) entry which is preliminary data.</text>
</comment>
<sequence>MLRPNSLLVFFFLLLADLVLVALNLNEYRVATKPLLTLLLVIYVLYSRSPVPKGFRNLLLTALLFSSLGDDLLLYDNGSLFLPGLGSFLIAHIFYIIFFLKIRYSNPPTPACKYPFIFLNAAVVILFLLFLMPYLGPFKIPVIIYALTISITVQSVLHSFHFNRQPAGWYCITGAVLFLISDSLIAVGKFYHPFPGSDILVMLTYGLAQFGLVFGSLKYFESKG</sequence>
<dbReference type="RefSeq" id="WP_116975386.1">
    <property type="nucleotide sequence ID" value="NZ_QPMM01000003.1"/>
</dbReference>
<evidence type="ECO:0000313" key="8">
    <source>
        <dbReference type="Proteomes" id="UP000260644"/>
    </source>
</evidence>
<keyword evidence="5 6" id="KW-0472">Membrane</keyword>
<evidence type="ECO:0000256" key="6">
    <source>
        <dbReference type="SAM" id="Phobius"/>
    </source>
</evidence>
<comment type="similarity">
    <text evidence="2">Belongs to the TMEM86 family.</text>
</comment>
<evidence type="ECO:0000256" key="5">
    <source>
        <dbReference type="ARBA" id="ARBA00023136"/>
    </source>
</evidence>
<evidence type="ECO:0000256" key="1">
    <source>
        <dbReference type="ARBA" id="ARBA00004141"/>
    </source>
</evidence>
<accession>A0A3E1YDI3</accession>
<keyword evidence="3 6" id="KW-0812">Transmembrane</keyword>
<evidence type="ECO:0000313" key="7">
    <source>
        <dbReference type="EMBL" id="RFS24064.1"/>
    </source>
</evidence>
<proteinExistence type="inferred from homology"/>
<comment type="subcellular location">
    <subcellularLocation>
        <location evidence="1">Membrane</location>
        <topology evidence="1">Multi-pass membrane protein</topology>
    </subcellularLocation>
</comment>
<gene>
    <name evidence="7" type="ORF">DVR12_09275</name>
</gene>